<evidence type="ECO:0000313" key="1">
    <source>
        <dbReference type="EMBL" id="RXE59902.1"/>
    </source>
</evidence>
<comment type="caution">
    <text evidence="1">The sequence shown here is derived from an EMBL/GenBank/DDBJ whole genome shotgun (WGS) entry which is preliminary data.</text>
</comment>
<dbReference type="Pfam" id="PF14006">
    <property type="entry name" value="YqzL"/>
    <property type="match status" value="1"/>
</dbReference>
<name>A0A4Q0IA45_9FIRM</name>
<accession>A0A4Q0IA45</accession>
<dbReference type="AlphaFoldDB" id="A0A4Q0IA45"/>
<proteinExistence type="predicted"/>
<dbReference type="InterPro" id="IPR025617">
    <property type="entry name" value="YqzL"/>
</dbReference>
<dbReference type="EMBL" id="RLII01000003">
    <property type="protein sequence ID" value="RXE59902.1"/>
    <property type="molecule type" value="Genomic_DNA"/>
</dbReference>
<gene>
    <name evidence="1" type="ORF">EFD62_03900</name>
</gene>
<organism evidence="1 2">
    <name type="scientific">Acetivibrio mesophilus</name>
    <dbReference type="NCBI Taxonomy" id="2487273"/>
    <lineage>
        <taxon>Bacteria</taxon>
        <taxon>Bacillati</taxon>
        <taxon>Bacillota</taxon>
        <taxon>Clostridia</taxon>
        <taxon>Eubacteriales</taxon>
        <taxon>Oscillospiraceae</taxon>
        <taxon>Acetivibrio</taxon>
    </lineage>
</organism>
<evidence type="ECO:0000313" key="2">
    <source>
        <dbReference type="Proteomes" id="UP000289166"/>
    </source>
</evidence>
<dbReference type="Proteomes" id="UP000289166">
    <property type="component" value="Unassembled WGS sequence"/>
</dbReference>
<sequence>MLKEFAWKAFESTGDITTYMFLKEIEAKTKAANETELARDEVASTHH</sequence>
<dbReference type="RefSeq" id="WP_083225089.1">
    <property type="nucleotide sequence ID" value="NZ_RLII01000003.1"/>
</dbReference>
<reference evidence="2" key="1">
    <citation type="submission" date="2018-11" db="EMBL/GenBank/DDBJ databases">
        <title>Genome sequencing of a novel mesophilic and cellulolytic organism within the genus Hungateiclostridium.</title>
        <authorList>
            <person name="Rettenmaier R."/>
            <person name="Liebl W."/>
            <person name="Zverlov V."/>
        </authorList>
    </citation>
    <scope>NUCLEOTIDE SEQUENCE [LARGE SCALE GENOMIC DNA]</scope>
    <source>
        <strain evidence="2">N2K1</strain>
    </source>
</reference>
<protein>
    <submittedName>
        <fullName evidence="1">YqzL family protein</fullName>
    </submittedName>
</protein>
<keyword evidence="2" id="KW-1185">Reference proteome</keyword>
<dbReference type="OrthoDB" id="1650227at2"/>